<dbReference type="RefSeq" id="WP_238228731.1">
    <property type="nucleotide sequence ID" value="NZ_BAAADH010000048.1"/>
</dbReference>
<proteinExistence type="predicted"/>
<comment type="caution">
    <text evidence="1">The sequence shown here is derived from an EMBL/GenBank/DDBJ whole genome shotgun (WGS) entry which is preliminary data.</text>
</comment>
<reference evidence="1" key="1">
    <citation type="journal article" date="2021" name="Front. Microbiol.">
        <title>Comprehensive Comparative Genomics and Phenotyping of Methylobacterium Species.</title>
        <authorList>
            <person name="Alessa O."/>
            <person name="Ogura Y."/>
            <person name="Fujitani Y."/>
            <person name="Takami H."/>
            <person name="Hayashi T."/>
            <person name="Sahin N."/>
            <person name="Tani A."/>
        </authorList>
    </citation>
    <scope>NUCLEOTIDE SEQUENCE</scope>
    <source>
        <strain evidence="1">NBRC 15686</strain>
    </source>
</reference>
<reference evidence="1" key="2">
    <citation type="submission" date="2021-08" db="EMBL/GenBank/DDBJ databases">
        <authorList>
            <person name="Tani A."/>
            <person name="Ola A."/>
            <person name="Ogura Y."/>
            <person name="Katsura K."/>
            <person name="Hayashi T."/>
        </authorList>
    </citation>
    <scope>NUCLEOTIDE SEQUENCE</scope>
    <source>
        <strain evidence="1">NBRC 15686</strain>
    </source>
</reference>
<dbReference type="Proteomes" id="UP001055039">
    <property type="component" value="Unassembled WGS sequence"/>
</dbReference>
<accession>A0ABQ4UKQ3</accession>
<evidence type="ECO:0000313" key="1">
    <source>
        <dbReference type="EMBL" id="GJE67824.1"/>
    </source>
</evidence>
<sequence length="349" mass="39448">MTDLFNLTPAEIARIERKKRTMQNKRGRKNPSMLPDRLARTSAFAPRRQGLITDSNFSQTYVVPGYSVIEVKGRELGSQHRDAIYALFRMKPTTVYENNPAYRSGTFIPPLLSVCETKTTWRALLKALNKTEHVNNLLTLMTVFQEIQQVSLIIHQGRSLEDMEKIFKSRSQSRLADTAGSSEPMITKLSWSGAQLDSEVVVRYGQTVVNMIQKAALVSVNAEVQFRLKSDHAKVFWPFIDSQPNHTWIDEERLAHLAGRQLWGEGATAAKRSQFRKECREAFKDMVAAKGLASYREEVTGSGWHKGRRWHYVHALPTQGEMELLVSKANELAEQTTGTDPEALSPDAA</sequence>
<dbReference type="EMBL" id="BPRC01000034">
    <property type="protein sequence ID" value="GJE67824.1"/>
    <property type="molecule type" value="Genomic_DNA"/>
</dbReference>
<gene>
    <name evidence="1" type="ORF">LNAOJCKE_5057</name>
</gene>
<organism evidence="1 2">
    <name type="scientific">Methylorubrum aminovorans</name>
    <dbReference type="NCBI Taxonomy" id="269069"/>
    <lineage>
        <taxon>Bacteria</taxon>
        <taxon>Pseudomonadati</taxon>
        <taxon>Pseudomonadota</taxon>
        <taxon>Alphaproteobacteria</taxon>
        <taxon>Hyphomicrobiales</taxon>
        <taxon>Methylobacteriaceae</taxon>
        <taxon>Methylorubrum</taxon>
    </lineage>
</organism>
<name>A0ABQ4UKQ3_9HYPH</name>
<protein>
    <submittedName>
        <fullName evidence="1">Uncharacterized protein</fullName>
    </submittedName>
</protein>
<keyword evidence="2" id="KW-1185">Reference proteome</keyword>
<evidence type="ECO:0000313" key="2">
    <source>
        <dbReference type="Proteomes" id="UP001055039"/>
    </source>
</evidence>